<dbReference type="PROSITE" id="PS01124">
    <property type="entry name" value="HTH_ARAC_FAMILY_2"/>
    <property type="match status" value="1"/>
</dbReference>
<dbReference type="InterPro" id="IPR018062">
    <property type="entry name" value="HTH_AraC-typ_CS"/>
</dbReference>
<proteinExistence type="predicted"/>
<keyword evidence="3" id="KW-0804">Transcription</keyword>
<dbReference type="GO" id="GO:0043565">
    <property type="term" value="F:sequence-specific DNA binding"/>
    <property type="evidence" value="ECO:0007669"/>
    <property type="project" value="InterPro"/>
</dbReference>
<dbReference type="KEGG" id="coy:HF329_14955"/>
<dbReference type="InterPro" id="IPR020449">
    <property type="entry name" value="Tscrpt_reg_AraC-type_HTH"/>
</dbReference>
<evidence type="ECO:0000256" key="1">
    <source>
        <dbReference type="ARBA" id="ARBA00023015"/>
    </source>
</evidence>
<dbReference type="RefSeq" id="WP_168804851.1">
    <property type="nucleotide sequence ID" value="NZ_CP051205.1"/>
</dbReference>
<accession>A0AAE7D7M9</accession>
<evidence type="ECO:0000256" key="3">
    <source>
        <dbReference type="ARBA" id="ARBA00023163"/>
    </source>
</evidence>
<evidence type="ECO:0000256" key="2">
    <source>
        <dbReference type="ARBA" id="ARBA00023125"/>
    </source>
</evidence>
<keyword evidence="2" id="KW-0238">DNA-binding</keyword>
<feature type="domain" description="HTH araC/xylS-type" evidence="4">
    <location>
        <begin position="189"/>
        <end position="287"/>
    </location>
</feature>
<dbReference type="SMART" id="SM00342">
    <property type="entry name" value="HTH_ARAC"/>
    <property type="match status" value="1"/>
</dbReference>
<dbReference type="Proteomes" id="UP000502421">
    <property type="component" value="Chromosome"/>
</dbReference>
<dbReference type="AlphaFoldDB" id="A0AAE7D7M9"/>
<dbReference type="InterPro" id="IPR009057">
    <property type="entry name" value="Homeodomain-like_sf"/>
</dbReference>
<dbReference type="EMBL" id="CP051205">
    <property type="protein sequence ID" value="QJB32552.1"/>
    <property type="molecule type" value="Genomic_DNA"/>
</dbReference>
<dbReference type="PROSITE" id="PS00041">
    <property type="entry name" value="HTH_ARAC_FAMILY_1"/>
    <property type="match status" value="1"/>
</dbReference>
<dbReference type="InterPro" id="IPR018060">
    <property type="entry name" value="HTH_AraC"/>
</dbReference>
<evidence type="ECO:0000259" key="4">
    <source>
        <dbReference type="PROSITE" id="PS01124"/>
    </source>
</evidence>
<gene>
    <name evidence="5" type="ORF">HF329_14955</name>
</gene>
<evidence type="ECO:0000313" key="6">
    <source>
        <dbReference type="Proteomes" id="UP000502421"/>
    </source>
</evidence>
<sequence>MIKRVLKQTFTLLNVDAVKLDSGWNYRNVISPYFRIYYIDAGAGEILDASSKVRLEAGFLYMIPSFTLRHLICPEYLSQYFVQFFEESSDGISLFENNRAIMKVKATETDVLSFRRLLEINPGRGINRSDNPKVYEKNVFYKEYQELNNRQSLSTFTETHGILLQLVSRFLSQETFKHMDTGQVPVKILNIISYIQLNLNRDLSVTLLAKKANLHTDYFSRLFQQHTGERPVRYIHEKRIERAQHLMLTTGMTFTEIAAQTGFDNVFYFSKIFKKITGESPGAYKKQMNTIGFK</sequence>
<dbReference type="Gene3D" id="1.10.10.60">
    <property type="entry name" value="Homeodomain-like"/>
    <property type="match status" value="2"/>
</dbReference>
<dbReference type="GO" id="GO:0003700">
    <property type="term" value="F:DNA-binding transcription factor activity"/>
    <property type="evidence" value="ECO:0007669"/>
    <property type="project" value="InterPro"/>
</dbReference>
<organism evidence="5 6">
    <name type="scientific">Chitinophaga oryzae</name>
    <dbReference type="NCBI Taxonomy" id="2725414"/>
    <lineage>
        <taxon>Bacteria</taxon>
        <taxon>Pseudomonadati</taxon>
        <taxon>Bacteroidota</taxon>
        <taxon>Chitinophagia</taxon>
        <taxon>Chitinophagales</taxon>
        <taxon>Chitinophagaceae</taxon>
        <taxon>Chitinophaga</taxon>
    </lineage>
</organism>
<keyword evidence="1" id="KW-0805">Transcription regulation</keyword>
<protein>
    <submittedName>
        <fullName evidence="5">Helix-turn-helix transcriptional regulator</fullName>
    </submittedName>
</protein>
<dbReference type="Pfam" id="PF12833">
    <property type="entry name" value="HTH_18"/>
    <property type="match status" value="1"/>
</dbReference>
<dbReference type="SUPFAM" id="SSF46689">
    <property type="entry name" value="Homeodomain-like"/>
    <property type="match status" value="2"/>
</dbReference>
<dbReference type="PRINTS" id="PR00032">
    <property type="entry name" value="HTHARAC"/>
</dbReference>
<reference evidence="6" key="1">
    <citation type="submission" date="2020-04" db="EMBL/GenBank/DDBJ databases">
        <authorList>
            <person name="Kittiwongwattana C."/>
        </authorList>
    </citation>
    <scope>NUCLEOTIDE SEQUENCE [LARGE SCALE GENOMIC DNA]</scope>
    <source>
        <strain evidence="6">1310</strain>
    </source>
</reference>
<evidence type="ECO:0000313" key="5">
    <source>
        <dbReference type="EMBL" id="QJB32552.1"/>
    </source>
</evidence>
<dbReference type="PANTHER" id="PTHR43280:SF34">
    <property type="entry name" value="ARAC-FAMILY TRANSCRIPTIONAL REGULATOR"/>
    <property type="match status" value="1"/>
</dbReference>
<name>A0AAE7D7M9_9BACT</name>
<dbReference type="PANTHER" id="PTHR43280">
    <property type="entry name" value="ARAC-FAMILY TRANSCRIPTIONAL REGULATOR"/>
    <property type="match status" value="1"/>
</dbReference>